<dbReference type="EMBL" id="OZ035834">
    <property type="protein sequence ID" value="CAL1576097.1"/>
    <property type="molecule type" value="Genomic_DNA"/>
</dbReference>
<accession>A0AAV2JJ77</accession>
<feature type="compositionally biased region" description="Basic residues" evidence="1">
    <location>
        <begin position="1"/>
        <end position="15"/>
    </location>
</feature>
<name>A0AAV2JJ77_KNICA</name>
<protein>
    <submittedName>
        <fullName evidence="2">Uncharacterized protein</fullName>
    </submittedName>
</protein>
<feature type="region of interest" description="Disordered" evidence="1">
    <location>
        <begin position="1"/>
        <end position="63"/>
    </location>
</feature>
<gene>
    <name evidence="2" type="ORF">KC01_LOCUS7552</name>
</gene>
<evidence type="ECO:0000313" key="2">
    <source>
        <dbReference type="EMBL" id="CAL1576097.1"/>
    </source>
</evidence>
<reference evidence="2 3" key="1">
    <citation type="submission" date="2024-04" db="EMBL/GenBank/DDBJ databases">
        <authorList>
            <person name="Waldvogel A.-M."/>
            <person name="Schoenle A."/>
        </authorList>
    </citation>
    <scope>NUCLEOTIDE SEQUENCE [LARGE SCALE GENOMIC DNA]</scope>
</reference>
<keyword evidence="3" id="KW-1185">Reference proteome</keyword>
<feature type="compositionally biased region" description="Basic and acidic residues" evidence="1">
    <location>
        <begin position="18"/>
        <end position="37"/>
    </location>
</feature>
<proteinExistence type="predicted"/>
<dbReference type="Proteomes" id="UP001497482">
    <property type="component" value="Chromosome 12"/>
</dbReference>
<evidence type="ECO:0000313" key="3">
    <source>
        <dbReference type="Proteomes" id="UP001497482"/>
    </source>
</evidence>
<sequence length="132" mass="15405">MNHLLINRRPRRRTPPHSTDDQEKNPPPHQQKSKERNLLFINRRPKEMNQPSHQKKAKEKNHLLINEDPRRWWWFSADSHSARSSSSEHPGKDIERVVSLTSTVGVHLEHKLDWSHNTDAPFKKGSDAAATC</sequence>
<organism evidence="2 3">
    <name type="scientific">Knipowitschia caucasica</name>
    <name type="common">Caucasian dwarf goby</name>
    <name type="synonym">Pomatoschistus caucasicus</name>
    <dbReference type="NCBI Taxonomy" id="637954"/>
    <lineage>
        <taxon>Eukaryota</taxon>
        <taxon>Metazoa</taxon>
        <taxon>Chordata</taxon>
        <taxon>Craniata</taxon>
        <taxon>Vertebrata</taxon>
        <taxon>Euteleostomi</taxon>
        <taxon>Actinopterygii</taxon>
        <taxon>Neopterygii</taxon>
        <taxon>Teleostei</taxon>
        <taxon>Neoteleostei</taxon>
        <taxon>Acanthomorphata</taxon>
        <taxon>Gobiaria</taxon>
        <taxon>Gobiiformes</taxon>
        <taxon>Gobioidei</taxon>
        <taxon>Gobiidae</taxon>
        <taxon>Gobiinae</taxon>
        <taxon>Knipowitschia</taxon>
    </lineage>
</organism>
<dbReference type="AlphaFoldDB" id="A0AAV2JJ77"/>
<evidence type="ECO:0000256" key="1">
    <source>
        <dbReference type="SAM" id="MobiDB-lite"/>
    </source>
</evidence>